<dbReference type="InterPro" id="IPR033954">
    <property type="entry name" value="DiS-bond_Isoase_DsbC/G"/>
</dbReference>
<keyword evidence="5" id="KW-1015">Disulfide bond</keyword>
<keyword evidence="6 7" id="KW-0676">Redox-active center</keyword>
<dbReference type="PROSITE" id="PS51257">
    <property type="entry name" value="PROKAR_LIPOPROTEIN"/>
    <property type="match status" value="1"/>
</dbReference>
<accession>A0A2H9UKZ1</accession>
<organism evidence="11 12">
    <name type="scientific">Acinetobacter pseudolwoffii</name>
    <dbReference type="NCBI Taxonomy" id="2053287"/>
    <lineage>
        <taxon>Bacteria</taxon>
        <taxon>Pseudomonadati</taxon>
        <taxon>Pseudomonadota</taxon>
        <taxon>Gammaproteobacteria</taxon>
        <taxon>Moraxellales</taxon>
        <taxon>Moraxellaceae</taxon>
        <taxon>Acinetobacter</taxon>
    </lineage>
</organism>
<dbReference type="Pfam" id="PF13098">
    <property type="entry name" value="Thioredoxin_2"/>
    <property type="match status" value="1"/>
</dbReference>
<dbReference type="GO" id="GO:0042597">
    <property type="term" value="C:periplasmic space"/>
    <property type="evidence" value="ECO:0007669"/>
    <property type="project" value="UniProtKB-SubCell"/>
</dbReference>
<feature type="domain" description="Disulphide bond isomerase DsbC/G N-terminal" evidence="9">
    <location>
        <begin position="58"/>
        <end position="122"/>
    </location>
</feature>
<dbReference type="SUPFAM" id="SSF54423">
    <property type="entry name" value="DsbC/DsbG N-terminal domain-like"/>
    <property type="match status" value="1"/>
</dbReference>
<feature type="signal peptide" evidence="7">
    <location>
        <begin position="1"/>
        <end position="26"/>
    </location>
</feature>
<reference evidence="11 12" key="2">
    <citation type="submission" date="2017-12" db="EMBL/GenBank/DDBJ databases">
        <title>Revising the taxonomy of the Acinetobacter lwoffii group: the description of Acinetobacter pseudolwoffii sp. nov. and emended description of Acinetobacter lwoffii.</title>
        <authorList>
            <person name="Nemec A."/>
        </authorList>
    </citation>
    <scope>NUCLEOTIDE SEQUENCE [LARGE SCALE GENOMIC DNA]</scope>
    <source>
        <strain evidence="11 12">ANC 5347</strain>
    </source>
</reference>
<evidence type="ECO:0000313" key="12">
    <source>
        <dbReference type="Proteomes" id="UP000242351"/>
    </source>
</evidence>
<feature type="chain" id="PRO_5013986180" description="Thiol:disulfide interchange protein" evidence="7">
    <location>
        <begin position="27"/>
        <end position="270"/>
    </location>
</feature>
<comment type="subcellular location">
    <subcellularLocation>
        <location evidence="1 7">Periplasm</location>
    </subcellularLocation>
</comment>
<dbReference type="PANTHER" id="PTHR35272">
    <property type="entry name" value="THIOL:DISULFIDE INTERCHANGE PROTEIN DSBC-RELATED"/>
    <property type="match status" value="1"/>
</dbReference>
<dbReference type="EMBL" id="PGOZ01000010">
    <property type="protein sequence ID" value="PJI32364.1"/>
    <property type="molecule type" value="Genomic_DNA"/>
</dbReference>
<evidence type="ECO:0000256" key="4">
    <source>
        <dbReference type="ARBA" id="ARBA00022764"/>
    </source>
</evidence>
<proteinExistence type="inferred from homology"/>
<dbReference type="AlphaFoldDB" id="A0A2H9UKZ1"/>
<protein>
    <recommendedName>
        <fullName evidence="7">Thiol:disulfide interchange protein</fullName>
    </recommendedName>
</protein>
<dbReference type="Proteomes" id="UP000242351">
    <property type="component" value="Unassembled WGS sequence"/>
</dbReference>
<dbReference type="Pfam" id="PF10411">
    <property type="entry name" value="DsbC_N"/>
    <property type="match status" value="1"/>
</dbReference>
<feature type="region of interest" description="Disordered" evidence="8">
    <location>
        <begin position="30"/>
        <end position="50"/>
    </location>
</feature>
<comment type="function">
    <text evidence="7">Required for disulfide bond formation in some periplasmic proteins. Acts by transferring its disulfide bond to other proteins and is reduced in the process.</text>
</comment>
<dbReference type="InterPro" id="IPR009094">
    <property type="entry name" value="DiS-bond_isomerase_DsbC/G_N_sf"/>
</dbReference>
<comment type="caution">
    <text evidence="11">The sequence shown here is derived from an EMBL/GenBank/DDBJ whole genome shotgun (WGS) entry which is preliminary data.</text>
</comment>
<feature type="domain" description="Thioredoxin-like fold" evidence="10">
    <location>
        <begin position="148"/>
        <end position="269"/>
    </location>
</feature>
<evidence type="ECO:0000259" key="9">
    <source>
        <dbReference type="Pfam" id="PF10411"/>
    </source>
</evidence>
<dbReference type="CDD" id="cd03020">
    <property type="entry name" value="DsbA_DsbC_DsbG"/>
    <property type="match status" value="1"/>
</dbReference>
<gene>
    <name evidence="11" type="ORF">CU320_09160</name>
</gene>
<comment type="similarity">
    <text evidence="2 7">Belongs to the thioredoxin family. DsbC subfamily.</text>
</comment>
<dbReference type="InterPro" id="IPR018950">
    <property type="entry name" value="DiS-bond_isomerase_DsbC/G_N"/>
</dbReference>
<name>A0A2H9UKZ1_9GAMM</name>
<dbReference type="Gene3D" id="3.40.30.10">
    <property type="entry name" value="Glutaredoxin"/>
    <property type="match status" value="1"/>
</dbReference>
<evidence type="ECO:0000256" key="6">
    <source>
        <dbReference type="ARBA" id="ARBA00023284"/>
    </source>
</evidence>
<dbReference type="RefSeq" id="WP_100357778.1">
    <property type="nucleotide sequence ID" value="NZ_DAVZIZ010000018.1"/>
</dbReference>
<feature type="compositionally biased region" description="Polar residues" evidence="8">
    <location>
        <begin position="35"/>
        <end position="50"/>
    </location>
</feature>
<evidence type="ECO:0000259" key="10">
    <source>
        <dbReference type="Pfam" id="PF13098"/>
    </source>
</evidence>
<dbReference type="InterPro" id="IPR036249">
    <property type="entry name" value="Thioredoxin-like_sf"/>
</dbReference>
<dbReference type="InterPro" id="IPR012336">
    <property type="entry name" value="Thioredoxin-like_fold"/>
</dbReference>
<dbReference type="SUPFAM" id="SSF52833">
    <property type="entry name" value="Thioredoxin-like"/>
    <property type="match status" value="1"/>
</dbReference>
<evidence type="ECO:0000256" key="3">
    <source>
        <dbReference type="ARBA" id="ARBA00022729"/>
    </source>
</evidence>
<evidence type="ECO:0000256" key="1">
    <source>
        <dbReference type="ARBA" id="ARBA00004418"/>
    </source>
</evidence>
<keyword evidence="3 7" id="KW-0732">Signal</keyword>
<sequence>MTFARSKVFMACTLAAGLGLSACSNSDNNTKKQDTLTASAPATGEASTLTERNAQQRLVSTLEKHFKTAGISAKITDIKATEVPNLFWVSLEGMSAVYVTSDGKYLIQGDVIRLGDKQLHNVSENLQAGVNNKLFAELKAEDLLIYPAKGKAKHVVYVFTDVSCPYCHKFHEQMDEMNSKGIEVRYIAWPRGEQHMPAMEAIWCSADRHSAFDQAIAGAQISAEKCENPVQDQYHMGLNMGVNGTPAIYSSEGVYLGGYLSSAELLKRLK</sequence>
<evidence type="ECO:0000256" key="8">
    <source>
        <dbReference type="SAM" id="MobiDB-lite"/>
    </source>
</evidence>
<keyword evidence="4 7" id="KW-0574">Periplasm</keyword>
<dbReference type="PANTHER" id="PTHR35272:SF3">
    <property type="entry name" value="THIOL:DISULFIDE INTERCHANGE PROTEIN DSBC"/>
    <property type="match status" value="1"/>
</dbReference>
<evidence type="ECO:0000256" key="7">
    <source>
        <dbReference type="RuleBase" id="RU364038"/>
    </source>
</evidence>
<evidence type="ECO:0000256" key="2">
    <source>
        <dbReference type="ARBA" id="ARBA00009813"/>
    </source>
</evidence>
<reference evidence="11 12" key="1">
    <citation type="submission" date="2017-11" db="EMBL/GenBank/DDBJ databases">
        <authorList>
            <person name="Han C.G."/>
        </authorList>
    </citation>
    <scope>NUCLEOTIDE SEQUENCE [LARGE SCALE GENOMIC DNA]</scope>
    <source>
        <strain evidence="11 12">ANC 5347</strain>
    </source>
</reference>
<dbReference type="InterPro" id="IPR051470">
    <property type="entry name" value="Thiol:disulfide_interchange"/>
</dbReference>
<evidence type="ECO:0000256" key="5">
    <source>
        <dbReference type="ARBA" id="ARBA00023157"/>
    </source>
</evidence>
<evidence type="ECO:0000313" key="11">
    <source>
        <dbReference type="EMBL" id="PJI32364.1"/>
    </source>
</evidence>
<dbReference type="Gene3D" id="3.10.450.70">
    <property type="entry name" value="Disulphide bond isomerase, DsbC/G, N-terminal"/>
    <property type="match status" value="1"/>
</dbReference>